<proteinExistence type="predicted"/>
<protein>
    <submittedName>
        <fullName evidence="1">Uncharacterized protein</fullName>
    </submittedName>
</protein>
<accession>A0ACB9KR22</accession>
<sequence>MLPDKLIELPLNMYGAAECGRASPEREAWKLAPSLTASQDRNAPVSDRCCGQVKKLGENPACFCACAAMLSNAAKNAGVNAETTMTIPKRCNIVCYKCGGLS</sequence>
<dbReference type="EMBL" id="CM039438">
    <property type="protein sequence ID" value="KAI4299488.1"/>
    <property type="molecule type" value="Genomic_DNA"/>
</dbReference>
<organism evidence="1 2">
    <name type="scientific">Bauhinia variegata</name>
    <name type="common">Purple orchid tree</name>
    <name type="synonym">Phanera variegata</name>
    <dbReference type="NCBI Taxonomy" id="167791"/>
    <lineage>
        <taxon>Eukaryota</taxon>
        <taxon>Viridiplantae</taxon>
        <taxon>Streptophyta</taxon>
        <taxon>Embryophyta</taxon>
        <taxon>Tracheophyta</taxon>
        <taxon>Spermatophyta</taxon>
        <taxon>Magnoliopsida</taxon>
        <taxon>eudicotyledons</taxon>
        <taxon>Gunneridae</taxon>
        <taxon>Pentapetalae</taxon>
        <taxon>rosids</taxon>
        <taxon>fabids</taxon>
        <taxon>Fabales</taxon>
        <taxon>Fabaceae</taxon>
        <taxon>Cercidoideae</taxon>
        <taxon>Cercideae</taxon>
        <taxon>Bauhiniinae</taxon>
        <taxon>Bauhinia</taxon>
    </lineage>
</organism>
<evidence type="ECO:0000313" key="2">
    <source>
        <dbReference type="Proteomes" id="UP000828941"/>
    </source>
</evidence>
<comment type="caution">
    <text evidence="1">The sequence shown here is derived from an EMBL/GenBank/DDBJ whole genome shotgun (WGS) entry which is preliminary data.</text>
</comment>
<dbReference type="Proteomes" id="UP000828941">
    <property type="component" value="Chromosome 13"/>
</dbReference>
<reference evidence="1 2" key="1">
    <citation type="journal article" date="2022" name="DNA Res.">
        <title>Chromosomal-level genome assembly of the orchid tree Bauhinia variegata (Leguminosae; Cercidoideae) supports the allotetraploid origin hypothesis of Bauhinia.</title>
        <authorList>
            <person name="Zhong Y."/>
            <person name="Chen Y."/>
            <person name="Zheng D."/>
            <person name="Pang J."/>
            <person name="Liu Y."/>
            <person name="Luo S."/>
            <person name="Meng S."/>
            <person name="Qian L."/>
            <person name="Wei D."/>
            <person name="Dai S."/>
            <person name="Zhou R."/>
        </authorList>
    </citation>
    <scope>NUCLEOTIDE SEQUENCE [LARGE SCALE GENOMIC DNA]</scope>
    <source>
        <strain evidence="1">BV-YZ2020</strain>
    </source>
</reference>
<name>A0ACB9KR22_BAUVA</name>
<evidence type="ECO:0000313" key="1">
    <source>
        <dbReference type="EMBL" id="KAI4299488.1"/>
    </source>
</evidence>
<keyword evidence="2" id="KW-1185">Reference proteome</keyword>
<gene>
    <name evidence="1" type="ORF">L6164_032946</name>
</gene>